<accession>A0A9J6BJB5</accession>
<protein>
    <submittedName>
        <fullName evidence="2">Uncharacterized protein</fullName>
    </submittedName>
</protein>
<dbReference type="EMBL" id="JADBJN010000003">
    <property type="protein sequence ID" value="KAG5669924.1"/>
    <property type="molecule type" value="Genomic_DNA"/>
</dbReference>
<dbReference type="Proteomes" id="UP001107558">
    <property type="component" value="Chromosome 3"/>
</dbReference>
<dbReference type="OrthoDB" id="7735119at2759"/>
<evidence type="ECO:0000256" key="1">
    <source>
        <dbReference type="SAM" id="SignalP"/>
    </source>
</evidence>
<name>A0A9J6BJB5_POLVA</name>
<evidence type="ECO:0000313" key="3">
    <source>
        <dbReference type="Proteomes" id="UP001107558"/>
    </source>
</evidence>
<proteinExistence type="predicted"/>
<feature type="chain" id="PRO_5039896984" evidence="1">
    <location>
        <begin position="22"/>
        <end position="194"/>
    </location>
</feature>
<keyword evidence="3" id="KW-1185">Reference proteome</keyword>
<reference evidence="2" key="1">
    <citation type="submission" date="2021-03" db="EMBL/GenBank/DDBJ databases">
        <title>Chromosome level genome of the anhydrobiotic midge Polypedilum vanderplanki.</title>
        <authorList>
            <person name="Yoshida Y."/>
            <person name="Kikawada T."/>
            <person name="Gusev O."/>
        </authorList>
    </citation>
    <scope>NUCLEOTIDE SEQUENCE</scope>
    <source>
        <strain evidence="2">NIAS01</strain>
        <tissue evidence="2">Whole body or cell culture</tissue>
    </source>
</reference>
<feature type="signal peptide" evidence="1">
    <location>
        <begin position="1"/>
        <end position="21"/>
    </location>
</feature>
<organism evidence="2 3">
    <name type="scientific">Polypedilum vanderplanki</name>
    <name type="common">Sleeping chironomid midge</name>
    <dbReference type="NCBI Taxonomy" id="319348"/>
    <lineage>
        <taxon>Eukaryota</taxon>
        <taxon>Metazoa</taxon>
        <taxon>Ecdysozoa</taxon>
        <taxon>Arthropoda</taxon>
        <taxon>Hexapoda</taxon>
        <taxon>Insecta</taxon>
        <taxon>Pterygota</taxon>
        <taxon>Neoptera</taxon>
        <taxon>Endopterygota</taxon>
        <taxon>Diptera</taxon>
        <taxon>Nematocera</taxon>
        <taxon>Chironomoidea</taxon>
        <taxon>Chironomidae</taxon>
        <taxon>Chironominae</taxon>
        <taxon>Polypedilum</taxon>
        <taxon>Polypedilum</taxon>
    </lineage>
</organism>
<comment type="caution">
    <text evidence="2">The sequence shown here is derived from an EMBL/GenBank/DDBJ whole genome shotgun (WGS) entry which is preliminary data.</text>
</comment>
<dbReference type="AlphaFoldDB" id="A0A9J6BJB5"/>
<keyword evidence="1" id="KW-0732">Signal</keyword>
<evidence type="ECO:0000313" key="2">
    <source>
        <dbReference type="EMBL" id="KAG5669924.1"/>
    </source>
</evidence>
<gene>
    <name evidence="2" type="ORF">PVAND_000214</name>
</gene>
<dbReference type="Gene3D" id="1.10.238.270">
    <property type="match status" value="1"/>
</dbReference>
<sequence>MIKAVVVSIVIYFFFSNVIFAQDPACKDKLKNILPMEECCDMPDLLDEKMVIPIIADLEKKYNNTPLLLECLIDQEIMKKIGLEKIEKASAKKLAQGLLKGSPWLAPIEAAIDECVDRIPKFAPVYQKSYNLPKEKCDAQYAFFNDCIESVAFSKCLPQNWTTSEKCEITKKFVVECQNDEAMIKFTDMQRNFF</sequence>